<dbReference type="Proteomes" id="UP000036987">
    <property type="component" value="Unassembled WGS sequence"/>
</dbReference>
<dbReference type="FunFam" id="1.25.40.10:FF:000090">
    <property type="entry name" value="Pentatricopeptide repeat-containing protein, chloroplastic"/>
    <property type="match status" value="1"/>
</dbReference>
<accession>A0A0K9NLG8</accession>
<dbReference type="Gene3D" id="1.25.40.10">
    <property type="entry name" value="Tetratricopeptide repeat domain"/>
    <property type="match status" value="7"/>
</dbReference>
<dbReference type="PANTHER" id="PTHR47926">
    <property type="entry name" value="PENTATRICOPEPTIDE REPEAT-CONTAINING PROTEIN"/>
    <property type="match status" value="1"/>
</dbReference>
<dbReference type="AlphaFoldDB" id="A0A0K9NLG8"/>
<sequence length="773" mass="84474">MKFTSTIKSCISSKNLNLGKSIHAHITKSGSLPDTSLSNHLLNVYSKLSTSISDAGKLFDEMPNRDLVSFSILISASVRSGRPKSGLILVKDLGNTGITPNHFVFSSAAVACSKLVGGDRNVSLWGKQVHAQVVTLGYEDDTFVKASLIDMYSKFGDLGSAVSVFISGEVVIDDPVVFNSMITGYVAMDCNEEAVDLFAAARRRLGFNPTEPCFIGVIKACGCLESVVVGESVHGLVVRIGLDFNSFIGTSLIDMYGRHGYTEKMEVVFKTIITSGVVDVAAFNAMLVGYSTNCAYEDSVGCFRELLHGRKLYGQPDDCTLSTVLKACGGLKSVELGRAIHGLVEKTRFSNRLVVQTALIDMYFKCRMIVESTAIFVRMEARNVVLYNSMIFGLSQNGMVSEAFKLFDEMTSTRNLKPDLATFIALNSCLPISPGSEWIVYAQAIKHGFGGVLMFENSLLDALLNTGKSEEALEFFYQMESKNVISWTSVISGLTQLGFHSKAIEIFNGSKSNVAPNNFTFSNVFKACGSSLDLHAGRSIHAHGIKHSVATWDMATQSSILDMYAKCGAFVDSHKIFEEMPKNDTISWNTMISAYAHHGFGREAVKQYTMMEEESNTIEPNSTTFASLLKACSHCGLVEDGVRLFELMITKHKIVPSSLHYGSMVDMFGRAGMLSTAKFFIEKIPPPEEDSSIWTMFLSACKLHGNTELVQGIAERHILANTSTKHASPGLVLLSNIYSGDGNWTDAEKTRQKLKDSGINKEVGLTWVIHTSI</sequence>
<evidence type="ECO:0000256" key="2">
    <source>
        <dbReference type="PROSITE-ProRule" id="PRU00708"/>
    </source>
</evidence>
<comment type="caution">
    <text evidence="3">The sequence shown here is derived from an EMBL/GenBank/DDBJ whole genome shotgun (WGS) entry which is preliminary data.</text>
</comment>
<dbReference type="STRING" id="29655.A0A0K9NLG8"/>
<evidence type="ECO:0000256" key="1">
    <source>
        <dbReference type="ARBA" id="ARBA00022737"/>
    </source>
</evidence>
<dbReference type="OrthoDB" id="185373at2759"/>
<feature type="repeat" description="PPR" evidence="2">
    <location>
        <begin position="584"/>
        <end position="618"/>
    </location>
</feature>
<dbReference type="InterPro" id="IPR011990">
    <property type="entry name" value="TPR-like_helical_dom_sf"/>
</dbReference>
<dbReference type="NCBIfam" id="TIGR00756">
    <property type="entry name" value="PPR"/>
    <property type="match status" value="3"/>
</dbReference>
<gene>
    <name evidence="3" type="ORF">ZOSMA_91G00920</name>
</gene>
<reference evidence="4" key="1">
    <citation type="journal article" date="2016" name="Nature">
        <title>The genome of the seagrass Zostera marina reveals angiosperm adaptation to the sea.</title>
        <authorList>
            <person name="Olsen J.L."/>
            <person name="Rouze P."/>
            <person name="Verhelst B."/>
            <person name="Lin Y.-C."/>
            <person name="Bayer T."/>
            <person name="Collen J."/>
            <person name="Dattolo E."/>
            <person name="De Paoli E."/>
            <person name="Dittami S."/>
            <person name="Maumus F."/>
            <person name="Michel G."/>
            <person name="Kersting A."/>
            <person name="Lauritano C."/>
            <person name="Lohaus R."/>
            <person name="Toepel M."/>
            <person name="Tonon T."/>
            <person name="Vanneste K."/>
            <person name="Amirebrahimi M."/>
            <person name="Brakel J."/>
            <person name="Bostroem C."/>
            <person name="Chovatia M."/>
            <person name="Grimwood J."/>
            <person name="Jenkins J.W."/>
            <person name="Jueterbock A."/>
            <person name="Mraz A."/>
            <person name="Stam W.T."/>
            <person name="Tice H."/>
            <person name="Bornberg-Bauer E."/>
            <person name="Green P.J."/>
            <person name="Pearson G.A."/>
            <person name="Procaccini G."/>
            <person name="Duarte C.M."/>
            <person name="Schmutz J."/>
            <person name="Reusch T.B.H."/>
            <person name="Van de Peer Y."/>
        </authorList>
    </citation>
    <scope>NUCLEOTIDE SEQUENCE [LARGE SCALE GENOMIC DNA]</scope>
    <source>
        <strain evidence="4">cv. Finnish</strain>
    </source>
</reference>
<organism evidence="3 4">
    <name type="scientific">Zostera marina</name>
    <name type="common">Eelgrass</name>
    <dbReference type="NCBI Taxonomy" id="29655"/>
    <lineage>
        <taxon>Eukaryota</taxon>
        <taxon>Viridiplantae</taxon>
        <taxon>Streptophyta</taxon>
        <taxon>Embryophyta</taxon>
        <taxon>Tracheophyta</taxon>
        <taxon>Spermatophyta</taxon>
        <taxon>Magnoliopsida</taxon>
        <taxon>Liliopsida</taxon>
        <taxon>Zosteraceae</taxon>
        <taxon>Zostera</taxon>
    </lineage>
</organism>
<dbReference type="GO" id="GO:0003723">
    <property type="term" value="F:RNA binding"/>
    <property type="evidence" value="ECO:0007669"/>
    <property type="project" value="InterPro"/>
</dbReference>
<evidence type="ECO:0008006" key="5">
    <source>
        <dbReference type="Google" id="ProtNLM"/>
    </source>
</evidence>
<evidence type="ECO:0000313" key="3">
    <source>
        <dbReference type="EMBL" id="KMZ56825.1"/>
    </source>
</evidence>
<dbReference type="EMBL" id="LFYR01002138">
    <property type="protein sequence ID" value="KMZ56825.1"/>
    <property type="molecule type" value="Genomic_DNA"/>
</dbReference>
<keyword evidence="1" id="KW-0677">Repeat</keyword>
<dbReference type="Pfam" id="PF13041">
    <property type="entry name" value="PPR_2"/>
    <property type="match status" value="2"/>
</dbReference>
<protein>
    <recommendedName>
        <fullName evidence="5">Pentatricopeptide repeat-containing protein</fullName>
    </recommendedName>
</protein>
<dbReference type="InterPro" id="IPR002885">
    <property type="entry name" value="PPR_rpt"/>
</dbReference>
<dbReference type="Pfam" id="PF01535">
    <property type="entry name" value="PPR"/>
    <property type="match status" value="5"/>
</dbReference>
<feature type="repeat" description="PPR" evidence="2">
    <location>
        <begin position="383"/>
        <end position="413"/>
    </location>
</feature>
<dbReference type="InterPro" id="IPR046848">
    <property type="entry name" value="E_motif"/>
</dbReference>
<dbReference type="GO" id="GO:0009451">
    <property type="term" value="P:RNA modification"/>
    <property type="evidence" value="ECO:0000318"/>
    <property type="project" value="GO_Central"/>
</dbReference>
<evidence type="ECO:0000313" key="4">
    <source>
        <dbReference type="Proteomes" id="UP000036987"/>
    </source>
</evidence>
<feature type="repeat" description="PPR" evidence="2">
    <location>
        <begin position="174"/>
        <end position="209"/>
    </location>
</feature>
<name>A0A0K9NLG8_ZOSMR</name>
<dbReference type="PROSITE" id="PS51375">
    <property type="entry name" value="PPR"/>
    <property type="match status" value="5"/>
</dbReference>
<keyword evidence="4" id="KW-1185">Reference proteome</keyword>
<feature type="repeat" description="PPR" evidence="2">
    <location>
        <begin position="621"/>
        <end position="656"/>
    </location>
</feature>
<proteinExistence type="predicted"/>
<dbReference type="Pfam" id="PF20431">
    <property type="entry name" value="E_motif"/>
    <property type="match status" value="1"/>
</dbReference>
<dbReference type="PANTHER" id="PTHR47926:SF342">
    <property type="entry name" value="TETRATRICOPEPTIDE-LIKE HELICAL DOMAIN-CONTAINING PROTEIN-RELATED"/>
    <property type="match status" value="1"/>
</dbReference>
<dbReference type="InterPro" id="IPR046960">
    <property type="entry name" value="PPR_At4g14850-like_plant"/>
</dbReference>
<feature type="repeat" description="PPR" evidence="2">
    <location>
        <begin position="66"/>
        <end position="100"/>
    </location>
</feature>
<dbReference type="OMA" id="SCLGHER"/>